<feature type="transmembrane region" description="Helical" evidence="7">
    <location>
        <begin position="41"/>
        <end position="59"/>
    </location>
</feature>
<dbReference type="Gene3D" id="1.10.3470.10">
    <property type="entry name" value="ABC transporter involved in vitamin B12 uptake, BtuC"/>
    <property type="match status" value="1"/>
</dbReference>
<evidence type="ECO:0000256" key="5">
    <source>
        <dbReference type="ARBA" id="ARBA00023136"/>
    </source>
</evidence>
<feature type="transmembrane region" description="Helical" evidence="7">
    <location>
        <begin position="193"/>
        <end position="212"/>
    </location>
</feature>
<dbReference type="STRING" id="235985.SAMN05414137_119187"/>
<dbReference type="InterPro" id="IPR001626">
    <property type="entry name" value="ABC_TroCD"/>
</dbReference>
<keyword evidence="6" id="KW-0813">Transport</keyword>
<dbReference type="PANTHER" id="PTHR30477:SF0">
    <property type="entry name" value="METAL TRANSPORT SYSTEM MEMBRANE PROTEIN TM_0125-RELATED"/>
    <property type="match status" value="1"/>
</dbReference>
<accession>A0A1H7W333</accession>
<evidence type="ECO:0000256" key="1">
    <source>
        <dbReference type="ARBA" id="ARBA00004141"/>
    </source>
</evidence>
<feature type="transmembrane region" description="Helical" evidence="7">
    <location>
        <begin position="219"/>
        <end position="240"/>
    </location>
</feature>
<evidence type="ECO:0000256" key="7">
    <source>
        <dbReference type="SAM" id="Phobius"/>
    </source>
</evidence>
<feature type="transmembrane region" description="Helical" evidence="7">
    <location>
        <begin position="136"/>
        <end position="153"/>
    </location>
</feature>
<dbReference type="PANTHER" id="PTHR30477">
    <property type="entry name" value="ABC-TRANSPORTER METAL-BINDING PROTEIN"/>
    <property type="match status" value="1"/>
</dbReference>
<keyword evidence="9" id="KW-1185">Reference proteome</keyword>
<dbReference type="Proteomes" id="UP000183015">
    <property type="component" value="Unassembled WGS sequence"/>
</dbReference>
<dbReference type="GO" id="GO:0010043">
    <property type="term" value="P:response to zinc ion"/>
    <property type="evidence" value="ECO:0007669"/>
    <property type="project" value="TreeGrafter"/>
</dbReference>
<feature type="transmembrane region" description="Helical" evidence="7">
    <location>
        <begin position="165"/>
        <end position="187"/>
    </location>
</feature>
<feature type="transmembrane region" description="Helical" evidence="7">
    <location>
        <begin position="12"/>
        <end position="34"/>
    </location>
</feature>
<evidence type="ECO:0000313" key="9">
    <source>
        <dbReference type="Proteomes" id="UP000183015"/>
    </source>
</evidence>
<dbReference type="SUPFAM" id="SSF81345">
    <property type="entry name" value="ABC transporter involved in vitamin B12 uptake, BtuC"/>
    <property type="match status" value="1"/>
</dbReference>
<evidence type="ECO:0000256" key="2">
    <source>
        <dbReference type="ARBA" id="ARBA00008034"/>
    </source>
</evidence>
<feature type="transmembrane region" description="Helical" evidence="7">
    <location>
        <begin position="65"/>
        <end position="82"/>
    </location>
</feature>
<dbReference type="GO" id="GO:0055085">
    <property type="term" value="P:transmembrane transport"/>
    <property type="evidence" value="ECO:0007669"/>
    <property type="project" value="InterPro"/>
</dbReference>
<dbReference type="eggNOG" id="COG1108">
    <property type="taxonomic scope" value="Bacteria"/>
</dbReference>
<evidence type="ECO:0000256" key="3">
    <source>
        <dbReference type="ARBA" id="ARBA00022692"/>
    </source>
</evidence>
<organism evidence="8 9">
    <name type="scientific">Streptacidiphilus jiangxiensis</name>
    <dbReference type="NCBI Taxonomy" id="235985"/>
    <lineage>
        <taxon>Bacteria</taxon>
        <taxon>Bacillati</taxon>
        <taxon>Actinomycetota</taxon>
        <taxon>Actinomycetes</taxon>
        <taxon>Kitasatosporales</taxon>
        <taxon>Streptomycetaceae</taxon>
        <taxon>Streptacidiphilus</taxon>
    </lineage>
</organism>
<dbReference type="GO" id="GO:0043190">
    <property type="term" value="C:ATP-binding cassette (ABC) transporter complex"/>
    <property type="evidence" value="ECO:0007669"/>
    <property type="project" value="InterPro"/>
</dbReference>
<feature type="transmembrane region" description="Helical" evidence="7">
    <location>
        <begin position="252"/>
        <end position="273"/>
    </location>
</feature>
<keyword evidence="3 6" id="KW-0812">Transmembrane</keyword>
<keyword evidence="4 7" id="KW-1133">Transmembrane helix</keyword>
<comment type="similarity">
    <text evidence="2 6">Belongs to the ABC-3 integral membrane protein family.</text>
</comment>
<dbReference type="Pfam" id="PF00950">
    <property type="entry name" value="ABC-3"/>
    <property type="match status" value="1"/>
</dbReference>
<dbReference type="AlphaFoldDB" id="A0A1H7W333"/>
<dbReference type="InterPro" id="IPR037294">
    <property type="entry name" value="ABC_BtuC-like"/>
</dbReference>
<evidence type="ECO:0000256" key="4">
    <source>
        <dbReference type="ARBA" id="ARBA00022989"/>
    </source>
</evidence>
<protein>
    <submittedName>
        <fullName evidence="8">Zinc transport system permease protein</fullName>
    </submittedName>
</protein>
<reference evidence="9" key="1">
    <citation type="submission" date="2016-10" db="EMBL/GenBank/DDBJ databases">
        <authorList>
            <person name="Varghese N."/>
        </authorList>
    </citation>
    <scope>NUCLEOTIDE SEQUENCE [LARGE SCALE GENOMIC DNA]</scope>
    <source>
        <strain evidence="9">DSM 45096 / BCRC 16803 / CGMCC 4.1857 / CIP 109030 / JCM 12277 / KCTC 19219 / NBRC 100920 / 33214</strain>
    </source>
</reference>
<sequence length="300" mass="30499">MSGVSGLLDHTFMRHALLAALLVGIAAPAVGTYLVQRRQAVMGDGIGHVALTGVALGFLLQTSPVWTAVAVSALGAVGMELIRSRRRAGGDLALALLLYGGMAGGALLISLAPGASTASLTGYLWGSILTVSPADLVAMAVLTVLVAAICIGLRRQLFAVCQDEAFASVTGLPVRALNLLLAVTAAVTVTVSMRVVGLLLVSALMVIPVAAAQRVGRSFAVVQLLAVVVGVLSCVGGTVGSYQLDLPSGPTIVVASMVLLAILAVLAAARPALARSRTGTMARGAVLRPRANRQEPQESR</sequence>
<proteinExistence type="inferred from homology"/>
<keyword evidence="5 7" id="KW-0472">Membrane</keyword>
<dbReference type="EMBL" id="FOAZ01000019">
    <property type="protein sequence ID" value="SEM15920.1"/>
    <property type="molecule type" value="Genomic_DNA"/>
</dbReference>
<gene>
    <name evidence="8" type="ORF">SAMN05414137_119187</name>
</gene>
<evidence type="ECO:0000256" key="6">
    <source>
        <dbReference type="RuleBase" id="RU003943"/>
    </source>
</evidence>
<comment type="subcellular location">
    <subcellularLocation>
        <location evidence="6">Cell membrane</location>
        <topology evidence="6">Multi-pass membrane protein</topology>
    </subcellularLocation>
    <subcellularLocation>
        <location evidence="1">Membrane</location>
        <topology evidence="1">Multi-pass membrane protein</topology>
    </subcellularLocation>
</comment>
<feature type="transmembrane region" description="Helical" evidence="7">
    <location>
        <begin position="94"/>
        <end position="116"/>
    </location>
</feature>
<name>A0A1H7W333_STRJI</name>
<evidence type="ECO:0000313" key="8">
    <source>
        <dbReference type="EMBL" id="SEM15920.1"/>
    </source>
</evidence>